<feature type="compositionally biased region" description="Basic and acidic residues" evidence="1">
    <location>
        <begin position="185"/>
        <end position="198"/>
    </location>
</feature>
<feature type="region of interest" description="Disordered" evidence="1">
    <location>
        <begin position="172"/>
        <end position="198"/>
    </location>
</feature>
<evidence type="ECO:0000256" key="1">
    <source>
        <dbReference type="SAM" id="MobiDB-lite"/>
    </source>
</evidence>
<feature type="region of interest" description="Disordered" evidence="1">
    <location>
        <begin position="299"/>
        <end position="323"/>
    </location>
</feature>
<protein>
    <recommendedName>
        <fullName evidence="2">DUF1618 domain-containing protein</fullName>
    </recommendedName>
</protein>
<reference evidence="3" key="2">
    <citation type="submission" date="2015-03" db="UniProtKB">
        <authorList>
            <consortium name="EnsemblPlants"/>
        </authorList>
    </citation>
    <scope>IDENTIFICATION</scope>
</reference>
<keyword evidence="4" id="KW-1185">Reference proteome</keyword>
<dbReference type="PaxDb" id="65489-OBART11G04670.1"/>
<feature type="domain" description="DUF1618" evidence="2">
    <location>
        <begin position="276"/>
        <end position="309"/>
    </location>
</feature>
<dbReference type="HOGENOM" id="CLU_549067_0_0_1"/>
<evidence type="ECO:0000313" key="4">
    <source>
        <dbReference type="Proteomes" id="UP000026960"/>
    </source>
</evidence>
<sequence>MDQPAHQIKRRRLTPRRDDPVPSPAANGVGYPRWVILDHYGEREGERRDQEADANTAAASRTSAGHPFTVSFCLAAPPALSALRFQFPGGDRGASSGPGPISFVIAAHADSALIGVSYELEFPHRTHGLDYFVYTARAAGADASRPPSLSILPPCYLTDNVEEGDGFLLRLSRRGAPSPRRPRAKPHDMDDKATGILRRRDRDDGDDLVVAELTVKPKPTGDTRMLNEADLLVFRSGEWRSIRTMPIGHASSSSPSTRWPWKTDMVVPVGDRLLCWVDLYHGFIFSDVFDDNPRLQYVPLPEPPAMDTEGEPRCDSDSDDDDAATLDAATAKGSTPMTTPVLTVAVAGGETSMMTTTATTLAVMSPVDGLDTVGRTPTSGASARARHAPVTVTTATTGDATAAATREVHATTRGTSTTTAVATHLPCSASLFLRQSWLLLSCRRHQEPVQGGRFPLSLRYAAAASVGLKHDWDTRADGKRHDYVSRLHFDFAAIPRT</sequence>
<organism evidence="3">
    <name type="scientific">Oryza barthii</name>
    <dbReference type="NCBI Taxonomy" id="65489"/>
    <lineage>
        <taxon>Eukaryota</taxon>
        <taxon>Viridiplantae</taxon>
        <taxon>Streptophyta</taxon>
        <taxon>Embryophyta</taxon>
        <taxon>Tracheophyta</taxon>
        <taxon>Spermatophyta</taxon>
        <taxon>Magnoliopsida</taxon>
        <taxon>Liliopsida</taxon>
        <taxon>Poales</taxon>
        <taxon>Poaceae</taxon>
        <taxon>BOP clade</taxon>
        <taxon>Oryzoideae</taxon>
        <taxon>Oryzeae</taxon>
        <taxon>Oryzinae</taxon>
        <taxon>Oryza</taxon>
    </lineage>
</organism>
<dbReference type="EnsemblPlants" id="OBART11G04670.1">
    <property type="protein sequence ID" value="OBART11G04670.1"/>
    <property type="gene ID" value="OBART11G04670"/>
</dbReference>
<dbReference type="Proteomes" id="UP000026960">
    <property type="component" value="Chromosome 11"/>
</dbReference>
<proteinExistence type="predicted"/>
<dbReference type="Gramene" id="OBART11G04670.1">
    <property type="protein sequence ID" value="OBART11G04670.1"/>
    <property type="gene ID" value="OBART11G04670"/>
</dbReference>
<dbReference type="Pfam" id="PF07762">
    <property type="entry name" value="DUF1618"/>
    <property type="match status" value="1"/>
</dbReference>
<evidence type="ECO:0000259" key="2">
    <source>
        <dbReference type="Pfam" id="PF07762"/>
    </source>
</evidence>
<dbReference type="PANTHER" id="PTHR33074:SF76">
    <property type="entry name" value="OS11G0569701 PROTEIN"/>
    <property type="match status" value="1"/>
</dbReference>
<reference evidence="3" key="1">
    <citation type="journal article" date="2009" name="Rice">
        <title>De Novo Next Generation Sequencing of Plant Genomes.</title>
        <authorList>
            <person name="Rounsley S."/>
            <person name="Marri P.R."/>
            <person name="Yu Y."/>
            <person name="He R."/>
            <person name="Sisneros N."/>
            <person name="Goicoechea J.L."/>
            <person name="Lee S.J."/>
            <person name="Angelova A."/>
            <person name="Kudrna D."/>
            <person name="Luo M."/>
            <person name="Affourtit J."/>
            <person name="Desany B."/>
            <person name="Knight J."/>
            <person name="Niazi F."/>
            <person name="Egholm M."/>
            <person name="Wing R.A."/>
        </authorList>
    </citation>
    <scope>NUCLEOTIDE SEQUENCE [LARGE SCALE GENOMIC DNA]</scope>
    <source>
        <strain evidence="3">cv. IRGC 105608</strain>
    </source>
</reference>
<dbReference type="eggNOG" id="ENOG502R7NY">
    <property type="taxonomic scope" value="Eukaryota"/>
</dbReference>
<evidence type="ECO:0000313" key="3">
    <source>
        <dbReference type="EnsemblPlants" id="OBART11G04670.1"/>
    </source>
</evidence>
<dbReference type="PANTHER" id="PTHR33074">
    <property type="entry name" value="EXPRESSED PROTEIN-RELATED"/>
    <property type="match status" value="1"/>
</dbReference>
<accession>A0A0D3HIU1</accession>
<name>A0A0D3HIU1_9ORYZ</name>
<dbReference type="InterPro" id="IPR011676">
    <property type="entry name" value="DUF1618"/>
</dbReference>
<feature type="region of interest" description="Disordered" evidence="1">
    <location>
        <begin position="1"/>
        <end position="27"/>
    </location>
</feature>
<dbReference type="AlphaFoldDB" id="A0A0D3HIU1"/>